<evidence type="ECO:0000256" key="5">
    <source>
        <dbReference type="ARBA" id="ARBA00022692"/>
    </source>
</evidence>
<dbReference type="OrthoDB" id="9807293at2"/>
<gene>
    <name evidence="10" type="ORF">RG47T_0530</name>
</gene>
<dbReference type="PROSITE" id="PS00221">
    <property type="entry name" value="MIP"/>
    <property type="match status" value="1"/>
</dbReference>
<keyword evidence="7 9" id="KW-0472">Membrane</keyword>
<comment type="subcellular location">
    <subcellularLocation>
        <location evidence="1">Cell membrane</location>
        <topology evidence="1">Multi-pass membrane protein</topology>
    </subcellularLocation>
</comment>
<evidence type="ECO:0000256" key="9">
    <source>
        <dbReference type="SAM" id="Phobius"/>
    </source>
</evidence>
<dbReference type="GO" id="GO:0005886">
    <property type="term" value="C:plasma membrane"/>
    <property type="evidence" value="ECO:0007669"/>
    <property type="project" value="UniProtKB-SubCell"/>
</dbReference>
<feature type="transmembrane region" description="Helical" evidence="9">
    <location>
        <begin position="207"/>
        <end position="226"/>
    </location>
</feature>
<dbReference type="InterPro" id="IPR034294">
    <property type="entry name" value="Aquaporin_transptr"/>
</dbReference>
<feature type="transmembrane region" description="Helical" evidence="9">
    <location>
        <begin position="93"/>
        <end position="117"/>
    </location>
</feature>
<dbReference type="PANTHER" id="PTHR19139:SF199">
    <property type="entry name" value="MIP17260P"/>
    <property type="match status" value="1"/>
</dbReference>
<evidence type="ECO:0000256" key="3">
    <source>
        <dbReference type="ARBA" id="ARBA00022448"/>
    </source>
</evidence>
<feature type="transmembrane region" description="Helical" evidence="9">
    <location>
        <begin position="169"/>
        <end position="187"/>
    </location>
</feature>
<dbReference type="Pfam" id="PF00230">
    <property type="entry name" value="MIP"/>
    <property type="match status" value="1"/>
</dbReference>
<keyword evidence="5 8" id="KW-0812">Transmembrane</keyword>
<comment type="similarity">
    <text evidence="2 8">Belongs to the MIP/aquaporin (TC 1.A.8) family.</text>
</comment>
<feature type="transmembrane region" description="Helical" evidence="9">
    <location>
        <begin position="137"/>
        <end position="157"/>
    </location>
</feature>
<feature type="transmembrane region" description="Helical" evidence="9">
    <location>
        <begin position="51"/>
        <end position="72"/>
    </location>
</feature>
<dbReference type="GO" id="GO:0015250">
    <property type="term" value="F:water channel activity"/>
    <property type="evidence" value="ECO:0007669"/>
    <property type="project" value="TreeGrafter"/>
</dbReference>
<sequence>MHQPKPLYINFISEFIGTALLLAVGLSFVILDWGKGSIVAHYIPSLQARRLLTGFLFGCTGCAVTLSPVGKISGAHINPAVSIAFWLRHRMKLHALIGYIISQMLGAVVGCIPLLLWGQQGKSVGYGNTLPGIGGNMGAFLGEVITTAALILVIFVFVGSKKLRNYTPYTMPFLYSFMVWAETAYSGCSTNPARSFGPAVVSNTYTGYWIFWAGPLTGVIVLTAIFKICRLHKYYHIEAARMSHHNEPINLSLKSA</sequence>
<evidence type="ECO:0000256" key="4">
    <source>
        <dbReference type="ARBA" id="ARBA00022475"/>
    </source>
</evidence>
<dbReference type="AlphaFoldDB" id="A0A1Q5ZTJ8"/>
<evidence type="ECO:0000256" key="1">
    <source>
        <dbReference type="ARBA" id="ARBA00004651"/>
    </source>
</evidence>
<evidence type="ECO:0008006" key="12">
    <source>
        <dbReference type="Google" id="ProtNLM"/>
    </source>
</evidence>
<dbReference type="InterPro" id="IPR022357">
    <property type="entry name" value="MIP_CS"/>
</dbReference>
<dbReference type="STRING" id="1302689.RG47T_0530"/>
<proteinExistence type="inferred from homology"/>
<keyword evidence="3 8" id="KW-0813">Transport</keyword>
<evidence type="ECO:0000256" key="2">
    <source>
        <dbReference type="ARBA" id="ARBA00006175"/>
    </source>
</evidence>
<dbReference type="InterPro" id="IPR023271">
    <property type="entry name" value="Aquaporin-like"/>
</dbReference>
<keyword evidence="6 9" id="KW-1133">Transmembrane helix</keyword>
<reference evidence="10 11" key="1">
    <citation type="submission" date="2016-11" db="EMBL/GenBank/DDBJ databases">
        <title>Whole Genome Sequencing of Mucilaginibacter polytrichastri RG4-7(T) isolated from the moss sample.</title>
        <authorList>
            <person name="Li Y."/>
        </authorList>
    </citation>
    <scope>NUCLEOTIDE SEQUENCE [LARGE SCALE GENOMIC DNA]</scope>
    <source>
        <strain evidence="10 11">RG4-7</strain>
    </source>
</reference>
<organism evidence="10 11">
    <name type="scientific">Mucilaginibacter polytrichastri</name>
    <dbReference type="NCBI Taxonomy" id="1302689"/>
    <lineage>
        <taxon>Bacteria</taxon>
        <taxon>Pseudomonadati</taxon>
        <taxon>Bacteroidota</taxon>
        <taxon>Sphingobacteriia</taxon>
        <taxon>Sphingobacteriales</taxon>
        <taxon>Sphingobacteriaceae</taxon>
        <taxon>Mucilaginibacter</taxon>
    </lineage>
</organism>
<dbReference type="EMBL" id="MPPL01000001">
    <property type="protein sequence ID" value="OKS85091.1"/>
    <property type="molecule type" value="Genomic_DNA"/>
</dbReference>
<dbReference type="Proteomes" id="UP000186720">
    <property type="component" value="Unassembled WGS sequence"/>
</dbReference>
<keyword evidence="11" id="KW-1185">Reference proteome</keyword>
<evidence type="ECO:0000313" key="11">
    <source>
        <dbReference type="Proteomes" id="UP000186720"/>
    </source>
</evidence>
<evidence type="ECO:0000256" key="7">
    <source>
        <dbReference type="ARBA" id="ARBA00023136"/>
    </source>
</evidence>
<evidence type="ECO:0000313" key="10">
    <source>
        <dbReference type="EMBL" id="OKS85091.1"/>
    </source>
</evidence>
<evidence type="ECO:0000256" key="8">
    <source>
        <dbReference type="RuleBase" id="RU000477"/>
    </source>
</evidence>
<evidence type="ECO:0000256" key="6">
    <source>
        <dbReference type="ARBA" id="ARBA00022989"/>
    </source>
</evidence>
<accession>A0A1Q5ZTJ8</accession>
<dbReference type="PRINTS" id="PR00783">
    <property type="entry name" value="MINTRINSICP"/>
</dbReference>
<dbReference type="RefSeq" id="WP_074487907.1">
    <property type="nucleotide sequence ID" value="NZ_FPAM01000001.1"/>
</dbReference>
<dbReference type="SUPFAM" id="SSF81338">
    <property type="entry name" value="Aquaporin-like"/>
    <property type="match status" value="1"/>
</dbReference>
<keyword evidence="4" id="KW-1003">Cell membrane</keyword>
<protein>
    <recommendedName>
        <fullName evidence="12">Aquaporin</fullName>
    </recommendedName>
</protein>
<dbReference type="Gene3D" id="1.20.1080.10">
    <property type="entry name" value="Glycerol uptake facilitator protein"/>
    <property type="match status" value="1"/>
</dbReference>
<comment type="caution">
    <text evidence="10">The sequence shown here is derived from an EMBL/GenBank/DDBJ whole genome shotgun (WGS) entry which is preliminary data.</text>
</comment>
<name>A0A1Q5ZTJ8_9SPHI</name>
<dbReference type="PANTHER" id="PTHR19139">
    <property type="entry name" value="AQUAPORIN TRANSPORTER"/>
    <property type="match status" value="1"/>
</dbReference>
<dbReference type="InterPro" id="IPR000425">
    <property type="entry name" value="MIP"/>
</dbReference>
<feature type="transmembrane region" description="Helical" evidence="9">
    <location>
        <begin position="7"/>
        <end position="31"/>
    </location>
</feature>